<dbReference type="Pfam" id="PF13191">
    <property type="entry name" value="AAA_16"/>
    <property type="match status" value="1"/>
</dbReference>
<dbReference type="Gene3D" id="3.40.50.300">
    <property type="entry name" value="P-loop containing nucleotide triphosphate hydrolases"/>
    <property type="match status" value="1"/>
</dbReference>
<dbReference type="SUPFAM" id="SSF46894">
    <property type="entry name" value="C-terminal effector domain of the bipartite response regulators"/>
    <property type="match status" value="1"/>
</dbReference>
<dbReference type="Gene3D" id="1.10.10.10">
    <property type="entry name" value="Winged helix-like DNA-binding domain superfamily/Winged helix DNA-binding domain"/>
    <property type="match status" value="1"/>
</dbReference>
<dbReference type="GO" id="GO:0005737">
    <property type="term" value="C:cytoplasm"/>
    <property type="evidence" value="ECO:0007669"/>
    <property type="project" value="TreeGrafter"/>
</dbReference>
<dbReference type="InterPro" id="IPR011990">
    <property type="entry name" value="TPR-like_helical_dom_sf"/>
</dbReference>
<name>A0A561UG36_9ACTN</name>
<evidence type="ECO:0000313" key="5">
    <source>
        <dbReference type="Proteomes" id="UP000317940"/>
    </source>
</evidence>
<dbReference type="RefSeq" id="WP_246213815.1">
    <property type="nucleotide sequence ID" value="NZ_BAAAMZ010000031.1"/>
</dbReference>
<dbReference type="PRINTS" id="PR00038">
    <property type="entry name" value="HTHLUXR"/>
</dbReference>
<proteinExistence type="predicted"/>
<sequence length="714" mass="73465">MPELRGRDAELDAARRALGEHGALLLTGPAGIGRTALAGALAAAAERDGQLVLRCAPAPEERELPWAALGDLLGGRPLDALAPSRRDALRAALLHHRSPADGEGRLALRRAVLDLLLALRGEHGAVLVVLDGVAWLDPPSAAALRFALRRAVGQGVRVLATRRTGEDACRFELPELRLGPLSPAALAELLADRYGRLPVPVLGGIQRAALGNPGTALDLAASTRPDGTAHRFGGPTVRQPASAAELLAAARGARPEEARALARQVLGQSRSGVLRARAHLVLARAAAVEQGLAGAVDLLAAGLAEAPAQSREQGELLRWVAEHHLRAGQLPLALAQAEAAAGHRRADPAAPALLARVRAALGDPGGAAEALAAAPPGPERALAALALGEPGPALRTEGDEALALRITAHALAGEAVTALALARRLADLLAWQGDPLPGTSRLDALLAVAVAELTGGSAERARRLALRAAAGWAAAGDRWHRAEALAVAGEAALLLGTAAANAAAVEDLEAAGRLPRADRFGRRARALLAEARVTQGDHAVARQLVGAVPQSTDEPATVRARALALAGLGQAREAVALLRAAADRQRGDGRQRLELARTLLALGSVERRLRHRTGARVALGQAHALCAAAAAAPLLARVAEELARLDQSADGPLLTATEQRIAGLAADGATNREVAAALFVSVKTVEGTLSRVYRKLGVRSRAALVRALPVARQG</sequence>
<dbReference type="EMBL" id="VIWT01000001">
    <property type="protein sequence ID" value="TWF98315.1"/>
    <property type="molecule type" value="Genomic_DNA"/>
</dbReference>
<comment type="caution">
    <text evidence="4">The sequence shown here is derived from an EMBL/GenBank/DDBJ whole genome shotgun (WGS) entry which is preliminary data.</text>
</comment>
<keyword evidence="2" id="KW-0067">ATP-binding</keyword>
<dbReference type="PROSITE" id="PS50043">
    <property type="entry name" value="HTH_LUXR_2"/>
    <property type="match status" value="1"/>
</dbReference>
<organism evidence="4 5">
    <name type="scientific">Kitasatospora viridis</name>
    <dbReference type="NCBI Taxonomy" id="281105"/>
    <lineage>
        <taxon>Bacteria</taxon>
        <taxon>Bacillati</taxon>
        <taxon>Actinomycetota</taxon>
        <taxon>Actinomycetes</taxon>
        <taxon>Kitasatosporales</taxon>
        <taxon>Streptomycetaceae</taxon>
        <taxon>Kitasatospora</taxon>
    </lineage>
</organism>
<evidence type="ECO:0000259" key="3">
    <source>
        <dbReference type="PROSITE" id="PS50043"/>
    </source>
</evidence>
<dbReference type="CDD" id="cd06170">
    <property type="entry name" value="LuxR_C_like"/>
    <property type="match status" value="1"/>
</dbReference>
<reference evidence="4 5" key="1">
    <citation type="submission" date="2019-06" db="EMBL/GenBank/DDBJ databases">
        <title>Sequencing the genomes of 1000 actinobacteria strains.</title>
        <authorList>
            <person name="Klenk H.-P."/>
        </authorList>
    </citation>
    <scope>NUCLEOTIDE SEQUENCE [LARGE SCALE GENOMIC DNA]</scope>
    <source>
        <strain evidence="4 5">DSM 44826</strain>
    </source>
</reference>
<dbReference type="GO" id="GO:0003677">
    <property type="term" value="F:DNA binding"/>
    <property type="evidence" value="ECO:0007669"/>
    <property type="project" value="InterPro"/>
</dbReference>
<keyword evidence="5" id="KW-1185">Reference proteome</keyword>
<dbReference type="GO" id="GO:0005524">
    <property type="term" value="F:ATP binding"/>
    <property type="evidence" value="ECO:0007669"/>
    <property type="project" value="UniProtKB-KW"/>
</dbReference>
<dbReference type="PANTHER" id="PTHR16305:SF35">
    <property type="entry name" value="TRANSCRIPTIONAL ACTIVATOR DOMAIN"/>
    <property type="match status" value="1"/>
</dbReference>
<dbReference type="AlphaFoldDB" id="A0A561UG36"/>
<dbReference type="InterPro" id="IPR016032">
    <property type="entry name" value="Sig_transdc_resp-reg_C-effctor"/>
</dbReference>
<evidence type="ECO:0000256" key="1">
    <source>
        <dbReference type="ARBA" id="ARBA00022741"/>
    </source>
</evidence>
<evidence type="ECO:0000313" key="4">
    <source>
        <dbReference type="EMBL" id="TWF98315.1"/>
    </source>
</evidence>
<dbReference type="Pfam" id="PF00196">
    <property type="entry name" value="GerE"/>
    <property type="match status" value="1"/>
</dbReference>
<accession>A0A561UG36</accession>
<dbReference type="GO" id="GO:0004016">
    <property type="term" value="F:adenylate cyclase activity"/>
    <property type="evidence" value="ECO:0007669"/>
    <property type="project" value="TreeGrafter"/>
</dbReference>
<dbReference type="SUPFAM" id="SSF52540">
    <property type="entry name" value="P-loop containing nucleoside triphosphate hydrolases"/>
    <property type="match status" value="1"/>
</dbReference>
<dbReference type="InterPro" id="IPR000792">
    <property type="entry name" value="Tscrpt_reg_LuxR_C"/>
</dbReference>
<gene>
    <name evidence="4" type="ORF">FHX73_112122</name>
</gene>
<dbReference type="Proteomes" id="UP000317940">
    <property type="component" value="Unassembled WGS sequence"/>
</dbReference>
<protein>
    <submittedName>
        <fullName evidence="4">Regulatory LuxR family protein</fullName>
    </submittedName>
</protein>
<dbReference type="InterPro" id="IPR036388">
    <property type="entry name" value="WH-like_DNA-bd_sf"/>
</dbReference>
<feature type="domain" description="HTH luxR-type" evidence="3">
    <location>
        <begin position="647"/>
        <end position="712"/>
    </location>
</feature>
<dbReference type="InterPro" id="IPR027417">
    <property type="entry name" value="P-loop_NTPase"/>
</dbReference>
<evidence type="ECO:0000256" key="2">
    <source>
        <dbReference type="ARBA" id="ARBA00022840"/>
    </source>
</evidence>
<dbReference type="InterPro" id="IPR041664">
    <property type="entry name" value="AAA_16"/>
</dbReference>
<dbReference type="GO" id="GO:0006355">
    <property type="term" value="P:regulation of DNA-templated transcription"/>
    <property type="evidence" value="ECO:0007669"/>
    <property type="project" value="InterPro"/>
</dbReference>
<dbReference type="SMART" id="SM00421">
    <property type="entry name" value="HTH_LUXR"/>
    <property type="match status" value="1"/>
</dbReference>
<keyword evidence="1" id="KW-0547">Nucleotide-binding</keyword>
<dbReference type="Gene3D" id="1.25.40.10">
    <property type="entry name" value="Tetratricopeptide repeat domain"/>
    <property type="match status" value="1"/>
</dbReference>
<dbReference type="PANTHER" id="PTHR16305">
    <property type="entry name" value="TESTICULAR SOLUBLE ADENYLYL CYCLASE"/>
    <property type="match status" value="1"/>
</dbReference>